<dbReference type="GO" id="GO:0003723">
    <property type="term" value="F:RNA binding"/>
    <property type="evidence" value="ECO:0007669"/>
    <property type="project" value="InterPro"/>
</dbReference>
<feature type="region of interest" description="Disordered" evidence="7">
    <location>
        <begin position="946"/>
        <end position="989"/>
    </location>
</feature>
<feature type="region of interest" description="Disordered" evidence="7">
    <location>
        <begin position="715"/>
        <end position="759"/>
    </location>
</feature>
<organism evidence="9 10">
    <name type="scientific">Perkinsus olseni</name>
    <name type="common">Perkinsus atlanticus</name>
    <dbReference type="NCBI Taxonomy" id="32597"/>
    <lineage>
        <taxon>Eukaryota</taxon>
        <taxon>Sar</taxon>
        <taxon>Alveolata</taxon>
        <taxon>Perkinsozoa</taxon>
        <taxon>Perkinsea</taxon>
        <taxon>Perkinsida</taxon>
        <taxon>Perkinsidae</taxon>
        <taxon>Perkinsus</taxon>
    </lineage>
</organism>
<dbReference type="Pfam" id="PF16837">
    <property type="entry name" value="SF3A3"/>
    <property type="match status" value="1"/>
</dbReference>
<evidence type="ECO:0000313" key="10">
    <source>
        <dbReference type="Proteomes" id="UP000572268"/>
    </source>
</evidence>
<dbReference type="InterPro" id="IPR031774">
    <property type="entry name" value="SF3A3_dom"/>
</dbReference>
<name>A0A7J6LQG8_PEROL</name>
<dbReference type="GO" id="GO:0000398">
    <property type="term" value="P:mRNA splicing, via spliceosome"/>
    <property type="evidence" value="ECO:0007669"/>
    <property type="project" value="InterPro"/>
</dbReference>
<keyword evidence="6" id="KW-0539">Nucleus</keyword>
<gene>
    <name evidence="9" type="ORF">FOL46_005735</name>
</gene>
<feature type="compositionally biased region" description="Acidic residues" evidence="7">
    <location>
        <begin position="1410"/>
        <end position="1419"/>
    </location>
</feature>
<proteinExistence type="inferred from homology"/>
<dbReference type="PANTHER" id="PTHR12786:SF2">
    <property type="entry name" value="SPLICING FACTOR 3A SUBUNIT 3"/>
    <property type="match status" value="1"/>
</dbReference>
<feature type="compositionally biased region" description="Polar residues" evidence="7">
    <location>
        <begin position="970"/>
        <end position="980"/>
    </location>
</feature>
<evidence type="ECO:0000256" key="3">
    <source>
        <dbReference type="ARBA" id="ARBA00022723"/>
    </source>
</evidence>
<evidence type="ECO:0000256" key="2">
    <source>
        <dbReference type="ARBA" id="ARBA00008776"/>
    </source>
</evidence>
<dbReference type="InterPro" id="IPR024598">
    <property type="entry name" value="SF3a60/Prp9_C"/>
</dbReference>
<accession>A0A7J6LQG8</accession>
<feature type="region of interest" description="Disordered" evidence="7">
    <location>
        <begin position="1395"/>
        <end position="1423"/>
    </location>
</feature>
<evidence type="ECO:0000256" key="4">
    <source>
        <dbReference type="ARBA" id="ARBA00022771"/>
    </source>
</evidence>
<evidence type="ECO:0000313" key="9">
    <source>
        <dbReference type="EMBL" id="KAF4661467.1"/>
    </source>
</evidence>
<protein>
    <recommendedName>
        <fullName evidence="8">Matrin-type domain-containing protein</fullName>
    </recommendedName>
</protein>
<keyword evidence="4" id="KW-0863">Zinc-finger</keyword>
<evidence type="ECO:0000259" key="8">
    <source>
        <dbReference type="PROSITE" id="PS50171"/>
    </source>
</evidence>
<keyword evidence="3" id="KW-0479">Metal-binding</keyword>
<feature type="domain" description="Matrin-type" evidence="8">
    <location>
        <begin position="1454"/>
        <end position="1485"/>
    </location>
</feature>
<dbReference type="InterPro" id="IPR056443">
    <property type="entry name" value="AEP_C962R"/>
</dbReference>
<dbReference type="PROSITE" id="PS50171">
    <property type="entry name" value="ZF_MATRIN"/>
    <property type="match status" value="1"/>
</dbReference>
<evidence type="ECO:0000256" key="1">
    <source>
        <dbReference type="ARBA" id="ARBA00004123"/>
    </source>
</evidence>
<dbReference type="Pfam" id="PF23162">
    <property type="entry name" value="AEP_C962R"/>
    <property type="match status" value="1"/>
</dbReference>
<sequence length="1613" mass="187314">MVHFSAPSSEGEERVGIAQLPMHLAPSTTTTHYVYGNNKWSRERIEIDPMGRIVSCSAKTKTLHKRTELSGIVFAPRSSLGKDDALLDENAEMEGMESSRNGEIPTALCAGKFAEDLSRQGWKDALEEVTLAYENAIDRRRVRVNYPQCDDDRKAFTFDVNQDFMRYSEEHPREKEEDWRRKLERTSRKLPRRDFHSAADPHMMTILADRIANELYRAVGLQNRVATLRSIIDKYGSASGDHDGGNARALRDIKRFDEQKQYGNSKLNPRALALPQLRSLRNADRETFEKFKEIQEWWFRYDTNEKVLTHSTLMGNKDAFSFSGKWRIPDDPDVQKALFHNKAWLYKNGIHTYISEIQTPIFPFVEDIDFEGTFHDIEGSGDLDTIILDENLMFLKERVQALHLFFPDVSKLKCHVYSASGYNKGKERWKSSFHLVWPDLIVDGTMAPTMRNVSIEHFEDLTRRDPYFKLMFKRMMRFFDQNIWENVFDQTTASAKNGLRMPFCNKVSWHKDAEGRKQPRVEDRFSLPIGTIEFEFVRKEVDPKELEMYREAERCRFEKAEQDFKERLHAAKDYRDIQGDRTSAHTSDKTSMDRSLAFAMALKKVGGDPRYLFDLNASWVTGPLAKDDLRDMEIDTIADWIAKGSCRRGQYTKDDVRSPNGKFVKAYEEADFKIIEEIGLDRMKETDQWKKMTPCAQKGVLERFQQYRSRRGLSTEGITVRTPKNRNRGKKKKSQGSQQQVDDEETEVKPPTGKTGSDFDYHQGESCIWRFSGTCSEFKEKFNKALMDDDIVDAGFGALRSCLCHPIGCNWSRNRNGRGVVWRTPPGRDMGDIKSYNTNDSFHPWRGSGSRIWKEGKDSFVPRFGLREDMVEVRHYEVSQRVILLGNNNSQLYKDVASLLDVVFDLPDPALYRTLPSSEMADDGDVLAGIMDDVSARNELQAYRDELDSSDGEDEDDFPTASPVGRDEGSFNSGGLQTLSEEGEDLPESKETLNLNLSMSGSIVERIRSDWEDLETIEKAASRVLVDQSMKAGANQTTRMAYDYALADLVSKSCEKAEELEKLYEDKDGQKEDELSALVGRGGEIWTAFYRKIKEAQDYYARNSEKNSMPKVSTVESWYKGSLAHQRSEYKFSGEESFGKYVDMHELYDQFVNLKKYGEFRRKQFLSTLWEKYEKKMESRAEKGKKSEEKILSQKEFLAAHEGDYNEIDYISYLKTFEQFHHIPRHLKYKQKDYLEYLKALQKYLRGFIQRQRPIFDIEKLEKESEEEFQERWQAKSVQGWGAGFTRNSRLYCPPTDRLFANEQALEGHKRGKEFKKAAARMAKMHPEEIEALNKLSEKRDMELARLEVIIQKYKETLADTIDDTVQYLTVRQARTLDEIETDIWYEENGGRETFEDEKDDVWDKKEQDSDSESEDSDDGDNRALYNPLNLPLGWDGKPIPFWLYKLHGLGKPFRCEICGNYTYWGRRAFERHFTEWRHAHGMKCLRIPNSKHFHDITRIEDAITLYEKLRREQAIQGFDPDTDIECEDNMGNVMNQRTYMGSLDRKSIFVEARNISYKVLHEEVTMDLSGIPFWIRSIIEAANITYAAAATIRLTFPYPFNGTTMELQRVPK</sequence>
<dbReference type="GO" id="GO:0008270">
    <property type="term" value="F:zinc ion binding"/>
    <property type="evidence" value="ECO:0007669"/>
    <property type="project" value="UniProtKB-KW"/>
</dbReference>
<comment type="caution">
    <text evidence="9">The sequence shown here is derived from an EMBL/GenBank/DDBJ whole genome shotgun (WGS) entry which is preliminary data.</text>
</comment>
<feature type="compositionally biased region" description="Basic residues" evidence="7">
    <location>
        <begin position="723"/>
        <end position="734"/>
    </location>
</feature>
<comment type="subcellular location">
    <subcellularLocation>
        <location evidence="1">Nucleus</location>
    </subcellularLocation>
</comment>
<dbReference type="Pfam" id="PF11931">
    <property type="entry name" value="SF3a60_Prp9_C"/>
    <property type="match status" value="1"/>
</dbReference>
<feature type="compositionally biased region" description="Acidic residues" evidence="7">
    <location>
        <begin position="948"/>
        <end position="958"/>
    </location>
</feature>
<dbReference type="PANTHER" id="PTHR12786">
    <property type="entry name" value="SPLICING FACTOR SF3A-RELATED"/>
    <property type="match status" value="1"/>
</dbReference>
<dbReference type="GO" id="GO:0005681">
    <property type="term" value="C:spliceosomal complex"/>
    <property type="evidence" value="ECO:0007669"/>
    <property type="project" value="InterPro"/>
</dbReference>
<keyword evidence="5" id="KW-0862">Zinc</keyword>
<dbReference type="InterPro" id="IPR000690">
    <property type="entry name" value="Matrin/U1-C_Znf_C2H2"/>
</dbReference>
<evidence type="ECO:0000256" key="7">
    <source>
        <dbReference type="SAM" id="MobiDB-lite"/>
    </source>
</evidence>
<dbReference type="Proteomes" id="UP000572268">
    <property type="component" value="Unassembled WGS sequence"/>
</dbReference>
<dbReference type="InterPro" id="IPR051421">
    <property type="entry name" value="RNA_Proc_DNA_Dmg_Regulator"/>
</dbReference>
<comment type="similarity">
    <text evidence="2">Belongs to the SF3A3 family.</text>
</comment>
<evidence type="ECO:0000256" key="5">
    <source>
        <dbReference type="ARBA" id="ARBA00022833"/>
    </source>
</evidence>
<dbReference type="EMBL" id="JABANN010000352">
    <property type="protein sequence ID" value="KAF4661467.1"/>
    <property type="molecule type" value="Genomic_DNA"/>
</dbReference>
<evidence type="ECO:0000256" key="6">
    <source>
        <dbReference type="ARBA" id="ARBA00023242"/>
    </source>
</evidence>
<reference evidence="9 10" key="1">
    <citation type="submission" date="2020-04" db="EMBL/GenBank/DDBJ databases">
        <title>Perkinsus olseni comparative genomics.</title>
        <authorList>
            <person name="Bogema D.R."/>
        </authorList>
    </citation>
    <scope>NUCLEOTIDE SEQUENCE [LARGE SCALE GENOMIC DNA]</scope>
    <source>
        <strain evidence="9">ATCC PRA-31</strain>
    </source>
</reference>